<name>A0ABT4CJF6_9CLOT</name>
<keyword evidence="4" id="KW-1185">Reference proteome</keyword>
<dbReference type="InterPro" id="IPR048520">
    <property type="entry name" value="LarA_C"/>
</dbReference>
<sequence>MEKLNMKYGREVISVPIPEKNLLGVINANPFDLGKSEEEIILDALNNPIASAKLCKLVHSGETICIVISDVTRLWQRMNVYIKYIVEELKKAEIKDEDITFLCAAGSHRAQTEEEIKKLLGDELAGKYKFVNHDCLDKNSLTYMGTTTYNNPIYLNKTAVEIDHVILTGGIVYHFLVGWGGGRKSVLPGISAYETIMNNHELSLSKDLGKGTLPSIKSGNIKDNPVHNDMLQAVNFLKPTFMFNSIIGSNGKICAAVAGNYIKAHEEGCRIVDKKDGVYINELADMVIASAAGYPKDINFYQSIKTVMNAVEALKPGGTMILMSECSEGLGGDQDVKDMLLNYTNTLDREKALREKYTIAKFVGYYTCNIADKYNFILVSNLDKELLKNTNIKVVKTIEEALDIVYKEKGENLTTYAMPYAANTFPILKNKN</sequence>
<dbReference type="Gene3D" id="3.90.226.30">
    <property type="match status" value="1"/>
</dbReference>
<dbReference type="Proteomes" id="UP001079657">
    <property type="component" value="Unassembled WGS sequence"/>
</dbReference>
<evidence type="ECO:0000313" key="4">
    <source>
        <dbReference type="Proteomes" id="UP001079657"/>
    </source>
</evidence>
<dbReference type="NCBIfam" id="NF033504">
    <property type="entry name" value="Ni_dep_LarA"/>
    <property type="match status" value="1"/>
</dbReference>
<feature type="domain" description="Lactate racemase C-terminal" evidence="2">
    <location>
        <begin position="283"/>
        <end position="416"/>
    </location>
</feature>
<feature type="domain" description="LarA-like N-terminal" evidence="1">
    <location>
        <begin position="8"/>
        <end position="205"/>
    </location>
</feature>
<protein>
    <submittedName>
        <fullName evidence="3">Nickel-dependent lactate racemase</fullName>
    </submittedName>
</protein>
<evidence type="ECO:0000259" key="2">
    <source>
        <dbReference type="Pfam" id="PF21113"/>
    </source>
</evidence>
<organism evidence="3 4">
    <name type="scientific">Clostridium ganghwense</name>
    <dbReference type="NCBI Taxonomy" id="312089"/>
    <lineage>
        <taxon>Bacteria</taxon>
        <taxon>Bacillati</taxon>
        <taxon>Bacillota</taxon>
        <taxon>Clostridia</taxon>
        <taxon>Eubacteriales</taxon>
        <taxon>Clostridiaceae</taxon>
        <taxon>Clostridium</taxon>
    </lineage>
</organism>
<accession>A0ABT4CJF6</accession>
<dbReference type="Pfam" id="PF21113">
    <property type="entry name" value="LarA_C"/>
    <property type="match status" value="1"/>
</dbReference>
<dbReference type="InterPro" id="IPR048068">
    <property type="entry name" value="LarA-like"/>
</dbReference>
<dbReference type="Pfam" id="PF09861">
    <property type="entry name" value="Lar_N"/>
    <property type="match status" value="1"/>
</dbReference>
<evidence type="ECO:0000313" key="3">
    <source>
        <dbReference type="EMBL" id="MCY6369177.1"/>
    </source>
</evidence>
<reference evidence="3" key="1">
    <citation type="submission" date="2022-12" db="EMBL/GenBank/DDBJ databases">
        <authorList>
            <person name="Wang J."/>
        </authorList>
    </citation>
    <scope>NUCLEOTIDE SEQUENCE</scope>
    <source>
        <strain evidence="3">HY-42-06</strain>
    </source>
</reference>
<dbReference type="Gene3D" id="3.40.50.11440">
    <property type="match status" value="1"/>
</dbReference>
<dbReference type="InterPro" id="IPR043166">
    <property type="entry name" value="LarA-like_C"/>
</dbReference>
<dbReference type="PANTHER" id="PTHR33171:SF17">
    <property type="entry name" value="LARA-LIKE N-TERMINAL DOMAIN-CONTAINING PROTEIN"/>
    <property type="match status" value="1"/>
</dbReference>
<evidence type="ECO:0000259" key="1">
    <source>
        <dbReference type="Pfam" id="PF09861"/>
    </source>
</evidence>
<dbReference type="InterPro" id="IPR018657">
    <property type="entry name" value="LarA-like_N"/>
</dbReference>
<dbReference type="InterPro" id="IPR047926">
    <property type="entry name" value="Ni_dep_LarA"/>
</dbReference>
<dbReference type="PANTHER" id="PTHR33171">
    <property type="entry name" value="LAR_N DOMAIN-CONTAINING PROTEIN"/>
    <property type="match status" value="1"/>
</dbReference>
<comment type="caution">
    <text evidence="3">The sequence shown here is derived from an EMBL/GenBank/DDBJ whole genome shotgun (WGS) entry which is preliminary data.</text>
</comment>
<proteinExistence type="predicted"/>
<gene>
    <name evidence="3" type="primary">larA</name>
    <name evidence="3" type="ORF">OXH55_00770</name>
</gene>
<dbReference type="EMBL" id="JAPQES010000001">
    <property type="protein sequence ID" value="MCY6369177.1"/>
    <property type="molecule type" value="Genomic_DNA"/>
</dbReference>
<dbReference type="RefSeq" id="WP_268047496.1">
    <property type="nucleotide sequence ID" value="NZ_JAPQES010000001.1"/>
</dbReference>